<keyword evidence="1" id="KW-0472">Membrane</keyword>
<feature type="transmembrane region" description="Helical" evidence="1">
    <location>
        <begin position="145"/>
        <end position="162"/>
    </location>
</feature>
<dbReference type="EMBL" id="MJFZ01000006">
    <property type="protein sequence ID" value="RAW43264.1"/>
    <property type="molecule type" value="Genomic_DNA"/>
</dbReference>
<evidence type="ECO:0000313" key="2">
    <source>
        <dbReference type="EMBL" id="RAW43264.1"/>
    </source>
</evidence>
<protein>
    <submittedName>
        <fullName evidence="2">Uncharacterized protein</fullName>
    </submittedName>
</protein>
<organism evidence="2 3">
    <name type="scientific">Phytophthora cactorum</name>
    <dbReference type="NCBI Taxonomy" id="29920"/>
    <lineage>
        <taxon>Eukaryota</taxon>
        <taxon>Sar</taxon>
        <taxon>Stramenopiles</taxon>
        <taxon>Oomycota</taxon>
        <taxon>Peronosporomycetes</taxon>
        <taxon>Peronosporales</taxon>
        <taxon>Peronosporaceae</taxon>
        <taxon>Phytophthora</taxon>
    </lineage>
</organism>
<accession>A0A329T3S7</accession>
<keyword evidence="1" id="KW-1133">Transmembrane helix</keyword>
<feature type="transmembrane region" description="Helical" evidence="1">
    <location>
        <begin position="275"/>
        <end position="296"/>
    </location>
</feature>
<dbReference type="Proteomes" id="UP000251314">
    <property type="component" value="Unassembled WGS sequence"/>
</dbReference>
<keyword evidence="3" id="KW-1185">Reference proteome</keyword>
<comment type="caution">
    <text evidence="2">The sequence shown here is derived from an EMBL/GenBank/DDBJ whole genome shotgun (WGS) entry which is preliminary data.</text>
</comment>
<evidence type="ECO:0000313" key="3">
    <source>
        <dbReference type="Proteomes" id="UP000251314"/>
    </source>
</evidence>
<dbReference type="VEuPathDB" id="FungiDB:PC110_g638"/>
<feature type="transmembrane region" description="Helical" evidence="1">
    <location>
        <begin position="211"/>
        <end position="230"/>
    </location>
</feature>
<gene>
    <name evidence="2" type="ORF">PC110_g638</name>
</gene>
<proteinExistence type="predicted"/>
<feature type="transmembrane region" description="Helical" evidence="1">
    <location>
        <begin position="316"/>
        <end position="349"/>
    </location>
</feature>
<evidence type="ECO:0000256" key="1">
    <source>
        <dbReference type="SAM" id="Phobius"/>
    </source>
</evidence>
<dbReference type="AlphaFoldDB" id="A0A329T3S7"/>
<sequence>MSEILVVPQDQQQETANLTEVCPVEAFVLAGVWWNFEPTHYYHTDNGTICHAVVPQYNTHGNYFIGSSKVTPYRTSPSRCENDSFPFEVYFYHASIGFYSFYEGETGTYCAKERISYIQVNVLGSYDINGSFLAKDTGSRKARVSYWYGIVGAFWLGYRALMIRKGYVLCTRYGRRCDELGETLCQEQAVVFVQESLRLSAHGASNYQRAALLYLIVEGIMTDLFLIIANDGWATRVQYGSLGYNLSGLMLLLFEMVESMNWLSEKWRMRIKRVFFSYEVALVGELVTALGLQAFLSGLNKSDLKRSKPTALAVSYYVWGLVCHGVVVVTIIGIISSVRVLWAMVFVWLKHRSFAILSKPCCVDTALGVRSRIMLLSGYCLESGELYYSPSALKAFGLLKMNEGSAEYLIMHKLHWFTVPSDNLIGIGTIAGSRLRSSSSGSMWRMRSPHGVSGNSMVAAASDLDATDPLLAELTLGARAELAGTDMSGPPDADPPFSGQSGLTEGASRIFLDEIVAILASSGSLSCESDALLETHNPAGHPELEISVALEEMAGAVSVAEGVLRVISITAVIIDLSDRRPSISQILIGGDFFLALQQLITQTSQAFVVQRFLGDHGRPSANKDVTAFKLLKPRTLGHVTESDFEVQAT</sequence>
<reference evidence="2 3" key="1">
    <citation type="submission" date="2018-01" db="EMBL/GenBank/DDBJ databases">
        <title>Draft genome of the strawberry crown rot pathogen Phytophthora cactorum.</title>
        <authorList>
            <person name="Armitage A.D."/>
            <person name="Lysoe E."/>
            <person name="Nellist C.F."/>
            <person name="Harrison R.J."/>
            <person name="Brurberg M.B."/>
        </authorList>
    </citation>
    <scope>NUCLEOTIDE SEQUENCE [LARGE SCALE GENOMIC DNA]</scope>
    <source>
        <strain evidence="2 3">10300</strain>
    </source>
</reference>
<name>A0A329T3S7_9STRA</name>
<dbReference type="OrthoDB" id="125947at2759"/>
<keyword evidence="1" id="KW-0812">Transmembrane</keyword>